<dbReference type="GO" id="GO:0016020">
    <property type="term" value="C:membrane"/>
    <property type="evidence" value="ECO:0007669"/>
    <property type="project" value="TreeGrafter"/>
</dbReference>
<evidence type="ECO:0000313" key="1">
    <source>
        <dbReference type="EMBL" id="PSS12946.1"/>
    </source>
</evidence>
<sequence>MAEQEIYGSHIGLEPGRASAAFKSLDFSHSPGAEQERYASHFGLRRGADLDKPVEPTPSSVPPPVVAPPPPIASPSFTLPGPEVNTTAVGILKSTLLPSLGLHSGLSLVAYTGARVADRVEAKDWLWPSGQVINAWWSAIGTRIVNENITLSDAFSTLSYSEKLLLGAVTAWGGRLFYRIASRGIERGRDDPRYEVVKDEHGFWNKAFFTTFLPEAFFQTLITLPFTLPFREPQASTNTTLDLPAYAGLAHGLAVFLFSSGFGLEVLADVQLGRHKDSNSLNTDGVWSVVRHPNYLGDALVHASFPLLVYSSGFVHPLVLLGPIANYVFLRYVGGDRENEAHQEQRYFKEKLPKYQQLQEYKSQKNSFWPKLSEVQNPWYWTIVALGVGGVVLERGLRDFLRG</sequence>
<evidence type="ECO:0008006" key="3">
    <source>
        <dbReference type="Google" id="ProtNLM"/>
    </source>
</evidence>
<name>A0A2T3AW87_AMORE</name>
<dbReference type="OrthoDB" id="67965at2759"/>
<dbReference type="RefSeq" id="XP_024718937.1">
    <property type="nucleotide sequence ID" value="XM_024861071.1"/>
</dbReference>
<dbReference type="EMBL" id="KZ679014">
    <property type="protein sequence ID" value="PSS12946.1"/>
    <property type="molecule type" value="Genomic_DNA"/>
</dbReference>
<accession>A0A2T3AW87</accession>
<dbReference type="PANTHER" id="PTHR32251:SF15">
    <property type="entry name" value="3-OXO-5-ALPHA-STEROID 4-DEHYDROGENASE (DUF1295)"/>
    <property type="match status" value="1"/>
</dbReference>
<dbReference type="PANTHER" id="PTHR32251">
    <property type="entry name" value="3-OXO-5-ALPHA-STEROID 4-DEHYDROGENASE"/>
    <property type="match status" value="1"/>
</dbReference>
<dbReference type="InterPro" id="IPR010721">
    <property type="entry name" value="UstE-like"/>
</dbReference>
<reference evidence="1 2" key="1">
    <citation type="journal article" date="2018" name="New Phytol.">
        <title>Comparative genomics and transcriptomics depict ericoid mycorrhizal fungi as versatile saprotrophs and plant mutualists.</title>
        <authorList>
            <person name="Martino E."/>
            <person name="Morin E."/>
            <person name="Grelet G.A."/>
            <person name="Kuo A."/>
            <person name="Kohler A."/>
            <person name="Daghino S."/>
            <person name="Barry K.W."/>
            <person name="Cichocki N."/>
            <person name="Clum A."/>
            <person name="Dockter R.B."/>
            <person name="Hainaut M."/>
            <person name="Kuo R.C."/>
            <person name="LaButti K."/>
            <person name="Lindahl B.D."/>
            <person name="Lindquist E.A."/>
            <person name="Lipzen A."/>
            <person name="Khouja H.R."/>
            <person name="Magnuson J."/>
            <person name="Murat C."/>
            <person name="Ohm R.A."/>
            <person name="Singer S.W."/>
            <person name="Spatafora J.W."/>
            <person name="Wang M."/>
            <person name="Veneault-Fourrey C."/>
            <person name="Henrissat B."/>
            <person name="Grigoriev I.V."/>
            <person name="Martin F.M."/>
            <person name="Perotto S."/>
        </authorList>
    </citation>
    <scope>NUCLEOTIDE SEQUENCE [LARGE SCALE GENOMIC DNA]</scope>
    <source>
        <strain evidence="1 2">ATCC 22711</strain>
    </source>
</reference>
<dbReference type="GeneID" id="36569152"/>
<dbReference type="Pfam" id="PF06966">
    <property type="entry name" value="DUF1295"/>
    <property type="match status" value="1"/>
</dbReference>
<evidence type="ECO:0000313" key="2">
    <source>
        <dbReference type="Proteomes" id="UP000241818"/>
    </source>
</evidence>
<keyword evidence="2" id="KW-1185">Reference proteome</keyword>
<organism evidence="1 2">
    <name type="scientific">Amorphotheca resinae ATCC 22711</name>
    <dbReference type="NCBI Taxonomy" id="857342"/>
    <lineage>
        <taxon>Eukaryota</taxon>
        <taxon>Fungi</taxon>
        <taxon>Dikarya</taxon>
        <taxon>Ascomycota</taxon>
        <taxon>Pezizomycotina</taxon>
        <taxon>Leotiomycetes</taxon>
        <taxon>Helotiales</taxon>
        <taxon>Amorphothecaceae</taxon>
        <taxon>Amorphotheca</taxon>
    </lineage>
</organism>
<protein>
    <recommendedName>
        <fullName evidence="3">Steroid 5-alpha reductase C-terminal domain-containing protein</fullName>
    </recommendedName>
</protein>
<dbReference type="AlphaFoldDB" id="A0A2T3AW87"/>
<dbReference type="Gene3D" id="1.20.120.1630">
    <property type="match status" value="1"/>
</dbReference>
<gene>
    <name evidence="1" type="ORF">M430DRAFT_106290</name>
</gene>
<dbReference type="Proteomes" id="UP000241818">
    <property type="component" value="Unassembled WGS sequence"/>
</dbReference>
<proteinExistence type="predicted"/>
<dbReference type="InParanoid" id="A0A2T3AW87"/>